<evidence type="ECO:0000256" key="1">
    <source>
        <dbReference type="SAM" id="MobiDB-lite"/>
    </source>
</evidence>
<name>A0ABQ9CNY3_9PASS</name>
<dbReference type="EMBL" id="WHWB01034654">
    <property type="protein sequence ID" value="KAJ7406413.1"/>
    <property type="molecule type" value="Genomic_DNA"/>
</dbReference>
<proteinExistence type="predicted"/>
<keyword evidence="3" id="KW-1185">Reference proteome</keyword>
<evidence type="ECO:0000313" key="2">
    <source>
        <dbReference type="EMBL" id="KAJ7406413.1"/>
    </source>
</evidence>
<reference evidence="2" key="1">
    <citation type="submission" date="2019-10" db="EMBL/GenBank/DDBJ databases">
        <authorList>
            <person name="Soares A.E.R."/>
            <person name="Aleixo A."/>
            <person name="Schneider P."/>
            <person name="Miyaki C.Y."/>
            <person name="Schneider M.P."/>
            <person name="Mello C."/>
            <person name="Vasconcelos A.T.R."/>
        </authorList>
    </citation>
    <scope>NUCLEOTIDE SEQUENCE</scope>
    <source>
        <tissue evidence="2">Muscle</tissue>
    </source>
</reference>
<feature type="region of interest" description="Disordered" evidence="1">
    <location>
        <begin position="1"/>
        <end position="22"/>
    </location>
</feature>
<organism evidence="2 3">
    <name type="scientific">Willisornis vidua</name>
    <name type="common">Xingu scale-backed antbird</name>
    <dbReference type="NCBI Taxonomy" id="1566151"/>
    <lineage>
        <taxon>Eukaryota</taxon>
        <taxon>Metazoa</taxon>
        <taxon>Chordata</taxon>
        <taxon>Craniata</taxon>
        <taxon>Vertebrata</taxon>
        <taxon>Euteleostomi</taxon>
        <taxon>Archelosauria</taxon>
        <taxon>Archosauria</taxon>
        <taxon>Dinosauria</taxon>
        <taxon>Saurischia</taxon>
        <taxon>Theropoda</taxon>
        <taxon>Coelurosauria</taxon>
        <taxon>Aves</taxon>
        <taxon>Neognathae</taxon>
        <taxon>Neoaves</taxon>
        <taxon>Telluraves</taxon>
        <taxon>Australaves</taxon>
        <taxon>Passeriformes</taxon>
        <taxon>Thamnophilidae</taxon>
        <taxon>Willisornis</taxon>
    </lineage>
</organism>
<accession>A0ABQ9CNY3</accession>
<gene>
    <name evidence="2" type="ORF">WISP_134158</name>
</gene>
<feature type="compositionally biased region" description="Basic and acidic residues" evidence="1">
    <location>
        <begin position="1"/>
        <end position="11"/>
    </location>
</feature>
<dbReference type="Proteomes" id="UP001145742">
    <property type="component" value="Unassembled WGS sequence"/>
</dbReference>
<comment type="caution">
    <text evidence="2">The sequence shown here is derived from an EMBL/GenBank/DDBJ whole genome shotgun (WGS) entry which is preliminary data.</text>
</comment>
<evidence type="ECO:0000313" key="3">
    <source>
        <dbReference type="Proteomes" id="UP001145742"/>
    </source>
</evidence>
<protein>
    <submittedName>
        <fullName evidence="2">Uncharacterized protein</fullName>
    </submittedName>
</protein>
<sequence length="134" mass="14393">MRLRERPRSEGEAGEESDSTATIRSQFYRTLLSQVPFSRADRPTRMPTHSRAATIPVGKPDMFLLPGCGETWQDGRVRPPALGTLNQPWGHILPWGHSVCPGGHPVCPGDTKHLSPGDLGMASSRAGTGGGLLV</sequence>